<dbReference type="CDD" id="cd08966">
    <property type="entry name" value="EcFpg-like_N"/>
    <property type="match status" value="1"/>
</dbReference>
<evidence type="ECO:0000313" key="19">
    <source>
        <dbReference type="Proteomes" id="UP000075653"/>
    </source>
</evidence>
<evidence type="ECO:0000259" key="16">
    <source>
        <dbReference type="PROSITE" id="PS51066"/>
    </source>
</evidence>
<dbReference type="Pfam" id="PF01149">
    <property type="entry name" value="Fapy_DNA_glyco"/>
    <property type="match status" value="1"/>
</dbReference>
<evidence type="ECO:0000256" key="13">
    <source>
        <dbReference type="ARBA" id="ARBA00023295"/>
    </source>
</evidence>
<dbReference type="GO" id="GO:0140078">
    <property type="term" value="F:class I DNA-(apurinic or apyrimidinic site) endonuclease activity"/>
    <property type="evidence" value="ECO:0007669"/>
    <property type="project" value="UniProtKB-EC"/>
</dbReference>
<dbReference type="GO" id="GO:0006284">
    <property type="term" value="P:base-excision repair"/>
    <property type="evidence" value="ECO:0007669"/>
    <property type="project" value="InterPro"/>
</dbReference>
<comment type="similarity">
    <text evidence="2 15">Belongs to the FPG family.</text>
</comment>
<keyword evidence="19" id="KW-1185">Reference proteome</keyword>
<dbReference type="FunFam" id="1.10.8.50:FF:000003">
    <property type="entry name" value="Formamidopyrimidine-DNA glycosylase"/>
    <property type="match status" value="1"/>
</dbReference>
<comment type="cofactor">
    <cofactor evidence="15">
        <name>Zn(2+)</name>
        <dbReference type="ChEBI" id="CHEBI:29105"/>
    </cofactor>
    <text evidence="15">Binds 1 zinc ion per subunit.</text>
</comment>
<dbReference type="GO" id="GO:0034039">
    <property type="term" value="F:8-oxo-7,8-dihydroguanine DNA N-glycosylase activity"/>
    <property type="evidence" value="ECO:0007669"/>
    <property type="project" value="TreeGrafter"/>
</dbReference>
<dbReference type="Gene3D" id="1.10.8.50">
    <property type="match status" value="1"/>
</dbReference>
<dbReference type="PROSITE" id="PS51066">
    <property type="entry name" value="ZF_FPG_2"/>
    <property type="match status" value="1"/>
</dbReference>
<dbReference type="InterPro" id="IPR035937">
    <property type="entry name" value="FPG_N"/>
</dbReference>
<evidence type="ECO:0000256" key="1">
    <source>
        <dbReference type="ARBA" id="ARBA00001668"/>
    </source>
</evidence>
<comment type="subunit">
    <text evidence="3 15">Monomer.</text>
</comment>
<keyword evidence="12 15" id="KW-0511">Multifunctional enzyme</keyword>
<evidence type="ECO:0000313" key="18">
    <source>
        <dbReference type="EMBL" id="KXW57955.1"/>
    </source>
</evidence>
<dbReference type="EC" id="4.2.99.18" evidence="15"/>
<dbReference type="EC" id="3.2.2.23" evidence="15"/>
<dbReference type="GO" id="GO:0003684">
    <property type="term" value="F:damaged DNA binding"/>
    <property type="evidence" value="ECO:0007669"/>
    <property type="project" value="InterPro"/>
</dbReference>
<dbReference type="PANTHER" id="PTHR22993">
    <property type="entry name" value="FORMAMIDOPYRIMIDINE-DNA GLYCOSYLASE"/>
    <property type="match status" value="1"/>
</dbReference>
<protein>
    <recommendedName>
        <fullName evidence="15">Formamidopyrimidine-DNA glycosylase</fullName>
        <shortName evidence="15">Fapy-DNA glycosylase</shortName>
        <ecNumber evidence="15">3.2.2.23</ecNumber>
    </recommendedName>
    <alternativeName>
        <fullName evidence="15">DNA-(apurinic or apyrimidinic site) lyase MutM</fullName>
        <shortName evidence="15">AP lyase MutM</shortName>
        <ecNumber evidence="15">4.2.99.18</ecNumber>
    </alternativeName>
</protein>
<evidence type="ECO:0000256" key="5">
    <source>
        <dbReference type="ARBA" id="ARBA00022763"/>
    </source>
</evidence>
<gene>
    <name evidence="15 18" type="primary">mutM</name>
    <name evidence="15" type="synonym">fpg</name>
    <name evidence="18" type="ORF">FEMY_15050</name>
</gene>
<dbReference type="InterPro" id="IPR010663">
    <property type="entry name" value="Znf_FPG/IleRS"/>
</dbReference>
<evidence type="ECO:0000256" key="8">
    <source>
        <dbReference type="ARBA" id="ARBA00022833"/>
    </source>
</evidence>
<sequence length="279" mass="31232">MPELPEVEVTRQALSPHVTGQIWVGAVIRESRLRHPVPQELASSDPQQVLQVRRRGKYLVLEMSHGALIVHLGMSGTLRYLTQAVPAQRHEHVDLLFADGSLVRYRDPRRFGALLWVPRPPEVSGAPFWQSHPCFSRMGLEPLEAGFDGAWFYRVTRGLKGAIKPLLLEGRLVVGAGNIYACESLFLAGIDPRRAAGRIGLERYHRLAQAVRQVLEQAIQAGGSTLRDFVGALGEGGYFQHQHQVYGRTGQPCARCATPIVQIRQGQRSTWYCPRCQRF</sequence>
<evidence type="ECO:0000256" key="12">
    <source>
        <dbReference type="ARBA" id="ARBA00023268"/>
    </source>
</evidence>
<dbReference type="InterPro" id="IPR015887">
    <property type="entry name" value="DNA_glyclase_Znf_dom_DNA_BS"/>
</dbReference>
<evidence type="ECO:0000256" key="15">
    <source>
        <dbReference type="HAMAP-Rule" id="MF_00103"/>
    </source>
</evidence>
<dbReference type="GO" id="GO:0008270">
    <property type="term" value="F:zinc ion binding"/>
    <property type="evidence" value="ECO:0007669"/>
    <property type="project" value="UniProtKB-UniRule"/>
</dbReference>
<dbReference type="SUPFAM" id="SSF46946">
    <property type="entry name" value="S13-like H2TH domain"/>
    <property type="match status" value="1"/>
</dbReference>
<dbReference type="NCBIfam" id="NF002211">
    <property type="entry name" value="PRK01103.1"/>
    <property type="match status" value="1"/>
</dbReference>
<reference evidence="18 19" key="1">
    <citation type="submission" date="2016-01" db="EMBL/GenBank/DDBJ databases">
        <title>Genome sequence of the acidophilic iron oxidising Ferrovum strain Z-31.</title>
        <authorList>
            <person name="Poehlein A."/>
            <person name="Ullrich S.R."/>
            <person name="Schloemann M."/>
            <person name="Muehling M."/>
            <person name="Daniel R."/>
        </authorList>
    </citation>
    <scope>NUCLEOTIDE SEQUENCE [LARGE SCALE GENOMIC DNA]</scope>
    <source>
        <strain evidence="18 19">Z-31</strain>
    </source>
</reference>
<keyword evidence="10 15" id="KW-0234">DNA repair</keyword>
<dbReference type="FunFam" id="3.20.190.10:FF:000001">
    <property type="entry name" value="Formamidopyrimidine-DNA glycosylase"/>
    <property type="match status" value="1"/>
</dbReference>
<evidence type="ECO:0000256" key="6">
    <source>
        <dbReference type="ARBA" id="ARBA00022771"/>
    </source>
</evidence>
<evidence type="ECO:0000256" key="3">
    <source>
        <dbReference type="ARBA" id="ARBA00011245"/>
    </source>
</evidence>
<evidence type="ECO:0000256" key="2">
    <source>
        <dbReference type="ARBA" id="ARBA00009409"/>
    </source>
</evidence>
<evidence type="ECO:0000259" key="17">
    <source>
        <dbReference type="PROSITE" id="PS51068"/>
    </source>
</evidence>
<accession>A0A149VXK1</accession>
<comment type="catalytic activity">
    <reaction evidence="1 15">
        <text>Hydrolysis of DNA containing ring-opened 7-methylguanine residues, releasing 2,6-diamino-4-hydroxy-5-(N-methyl)formamidopyrimidine.</text>
        <dbReference type="EC" id="3.2.2.23"/>
    </reaction>
</comment>
<dbReference type="AlphaFoldDB" id="A0A149VXK1"/>
<dbReference type="PANTHER" id="PTHR22993:SF9">
    <property type="entry name" value="FORMAMIDOPYRIMIDINE-DNA GLYCOSYLASE"/>
    <property type="match status" value="1"/>
</dbReference>
<comment type="catalytic activity">
    <reaction evidence="14 15">
        <text>2'-deoxyribonucleotide-(2'-deoxyribose 5'-phosphate)-2'-deoxyribonucleotide-DNA = a 3'-end 2'-deoxyribonucleotide-(2,3-dehydro-2,3-deoxyribose 5'-phosphate)-DNA + a 5'-end 5'-phospho-2'-deoxyribonucleoside-DNA + H(+)</text>
        <dbReference type="Rhea" id="RHEA:66592"/>
        <dbReference type="Rhea" id="RHEA-COMP:13180"/>
        <dbReference type="Rhea" id="RHEA-COMP:16897"/>
        <dbReference type="Rhea" id="RHEA-COMP:17067"/>
        <dbReference type="ChEBI" id="CHEBI:15378"/>
        <dbReference type="ChEBI" id="CHEBI:136412"/>
        <dbReference type="ChEBI" id="CHEBI:157695"/>
        <dbReference type="ChEBI" id="CHEBI:167181"/>
        <dbReference type="EC" id="4.2.99.18"/>
    </reaction>
</comment>
<evidence type="ECO:0000256" key="14">
    <source>
        <dbReference type="ARBA" id="ARBA00044632"/>
    </source>
</evidence>
<dbReference type="PATRIC" id="fig|1789004.3.peg.1535"/>
<name>A0A149VXK1_9PROT</name>
<dbReference type="SUPFAM" id="SSF57716">
    <property type="entry name" value="Glucocorticoid receptor-like (DNA-binding domain)"/>
    <property type="match status" value="1"/>
</dbReference>
<dbReference type="InterPro" id="IPR000214">
    <property type="entry name" value="Znf_DNA_glyclase/AP_lyase"/>
</dbReference>
<dbReference type="Gene3D" id="3.20.190.10">
    <property type="entry name" value="MutM-like, N-terminal"/>
    <property type="match status" value="1"/>
</dbReference>
<dbReference type="STRING" id="1789004.FEMY_15050"/>
<dbReference type="SMART" id="SM01232">
    <property type="entry name" value="H2TH"/>
    <property type="match status" value="1"/>
</dbReference>
<evidence type="ECO:0000256" key="9">
    <source>
        <dbReference type="ARBA" id="ARBA00023125"/>
    </source>
</evidence>
<dbReference type="NCBIfam" id="TIGR00577">
    <property type="entry name" value="fpg"/>
    <property type="match status" value="1"/>
</dbReference>
<keyword evidence="5 15" id="KW-0227">DNA damage</keyword>
<comment type="caution">
    <text evidence="15">Lacks conserved residue(s) required for the propagation of feature annotation.</text>
</comment>
<evidence type="ECO:0000256" key="4">
    <source>
        <dbReference type="ARBA" id="ARBA00022723"/>
    </source>
</evidence>
<keyword evidence="8 15" id="KW-0862">Zinc</keyword>
<dbReference type="PROSITE" id="PS51068">
    <property type="entry name" value="FPG_CAT"/>
    <property type="match status" value="1"/>
</dbReference>
<organism evidence="18 19">
    <name type="scientific">Ferrovum myxofaciens</name>
    <dbReference type="NCBI Taxonomy" id="416213"/>
    <lineage>
        <taxon>Bacteria</taxon>
        <taxon>Pseudomonadati</taxon>
        <taxon>Pseudomonadota</taxon>
        <taxon>Betaproteobacteria</taxon>
        <taxon>Ferrovales</taxon>
        <taxon>Ferrovaceae</taxon>
        <taxon>Ferrovum</taxon>
    </lineage>
</organism>
<dbReference type="HAMAP" id="MF_00103">
    <property type="entry name" value="Fapy_DNA_glycosyl"/>
    <property type="match status" value="1"/>
</dbReference>
<feature type="active site" description="Proton donor" evidence="15">
    <location>
        <position position="3"/>
    </location>
</feature>
<keyword evidence="11 15" id="KW-0456">Lyase</keyword>
<dbReference type="InterPro" id="IPR020629">
    <property type="entry name" value="FPG_Glyclase"/>
</dbReference>
<keyword evidence="6 15" id="KW-0863">Zinc-finger</keyword>
<dbReference type="InterPro" id="IPR010979">
    <property type="entry name" value="Ribosomal_uS13-like_H2TH"/>
</dbReference>
<keyword evidence="13 15" id="KW-0326">Glycosidase</keyword>
<dbReference type="EMBL" id="LRRD01000030">
    <property type="protein sequence ID" value="KXW57955.1"/>
    <property type="molecule type" value="Genomic_DNA"/>
</dbReference>
<dbReference type="InterPro" id="IPR012319">
    <property type="entry name" value="FPG_cat"/>
</dbReference>
<keyword evidence="7 15" id="KW-0378">Hydrolase</keyword>
<comment type="function">
    <text evidence="15">Involved in base excision repair of DNA damaged by oxidation or by mutagenic agents. Acts as DNA glycosylase that recognizes and removes damaged bases. Has a preference for oxidized purines, such as 7,8-dihydro-8-oxoguanine (8-oxoG). Has AP (apurinic/apyrimidinic) lyase activity and introduces nicks in the DNA strand. Cleaves the DNA backbone by beta-delta elimination to generate a single-strand break at the site of the removed base with both 3'- and 5'-phosphates.</text>
</comment>
<feature type="active site" description="Schiff-base intermediate with DNA" evidence="15">
    <location>
        <position position="2"/>
    </location>
</feature>
<comment type="caution">
    <text evidence="18">The sequence shown here is derived from an EMBL/GenBank/DDBJ whole genome shotgun (WGS) entry which is preliminary data.</text>
</comment>
<evidence type="ECO:0000256" key="7">
    <source>
        <dbReference type="ARBA" id="ARBA00022801"/>
    </source>
</evidence>
<proteinExistence type="inferred from homology"/>
<dbReference type="InterPro" id="IPR015886">
    <property type="entry name" value="H2TH_FPG"/>
</dbReference>
<feature type="binding site" evidence="15">
    <location>
        <position position="109"/>
    </location>
    <ligand>
        <name>DNA</name>
        <dbReference type="ChEBI" id="CHEBI:16991"/>
    </ligand>
</feature>
<dbReference type="SMART" id="SM00898">
    <property type="entry name" value="Fapy_DNA_glyco"/>
    <property type="match status" value="1"/>
</dbReference>
<dbReference type="RefSeq" id="WP_062188155.1">
    <property type="nucleotide sequence ID" value="NZ_LRRD01000030.1"/>
</dbReference>
<keyword evidence="4 15" id="KW-0479">Metal-binding</keyword>
<feature type="active site" description="Proton donor; for delta-elimination activity" evidence="15">
    <location>
        <position position="268"/>
    </location>
</feature>
<dbReference type="Proteomes" id="UP000075653">
    <property type="component" value="Unassembled WGS sequence"/>
</dbReference>
<feature type="domain" description="FPG-type" evidence="16">
    <location>
        <begin position="244"/>
        <end position="278"/>
    </location>
</feature>
<feature type="domain" description="Formamidopyrimidine-DNA glycosylase catalytic" evidence="17">
    <location>
        <begin position="2"/>
        <end position="112"/>
    </location>
</feature>
<dbReference type="Pfam" id="PF06827">
    <property type="entry name" value="zf-FPG_IleRS"/>
    <property type="match status" value="1"/>
</dbReference>
<keyword evidence="9 15" id="KW-0238">DNA-binding</keyword>
<evidence type="ECO:0000256" key="10">
    <source>
        <dbReference type="ARBA" id="ARBA00023204"/>
    </source>
</evidence>
<feature type="active site" description="Proton donor; for beta-elimination activity" evidence="15">
    <location>
        <position position="57"/>
    </location>
</feature>
<dbReference type="Pfam" id="PF06831">
    <property type="entry name" value="H2TH"/>
    <property type="match status" value="1"/>
</dbReference>
<evidence type="ECO:0000256" key="11">
    <source>
        <dbReference type="ARBA" id="ARBA00023239"/>
    </source>
</evidence>
<dbReference type="SUPFAM" id="SSF81624">
    <property type="entry name" value="N-terminal domain of MutM-like DNA repair proteins"/>
    <property type="match status" value="1"/>
</dbReference>
<feature type="binding site" evidence="15">
    <location>
        <position position="90"/>
    </location>
    <ligand>
        <name>DNA</name>
        <dbReference type="ChEBI" id="CHEBI:16991"/>
    </ligand>
</feature>
<dbReference type="PROSITE" id="PS01242">
    <property type="entry name" value="ZF_FPG_1"/>
    <property type="match status" value="1"/>
</dbReference>